<dbReference type="CDD" id="cd06579">
    <property type="entry name" value="TM_PBP1_transp_AraH_like"/>
    <property type="match status" value="1"/>
</dbReference>
<keyword evidence="4 6" id="KW-1133">Transmembrane helix</keyword>
<evidence type="ECO:0000313" key="8">
    <source>
        <dbReference type="Proteomes" id="UP000216363"/>
    </source>
</evidence>
<evidence type="ECO:0000256" key="6">
    <source>
        <dbReference type="SAM" id="Phobius"/>
    </source>
</evidence>
<keyword evidence="2" id="KW-1003">Cell membrane</keyword>
<dbReference type="Pfam" id="PF02653">
    <property type="entry name" value="BPD_transp_2"/>
    <property type="match status" value="1"/>
</dbReference>
<evidence type="ECO:0000256" key="2">
    <source>
        <dbReference type="ARBA" id="ARBA00022475"/>
    </source>
</evidence>
<feature type="transmembrane region" description="Helical" evidence="6">
    <location>
        <begin position="254"/>
        <end position="283"/>
    </location>
</feature>
<comment type="subcellular location">
    <subcellularLocation>
        <location evidence="1">Cell membrane</location>
        <topology evidence="1">Multi-pass membrane protein</topology>
    </subcellularLocation>
</comment>
<feature type="transmembrane region" description="Helical" evidence="6">
    <location>
        <begin position="216"/>
        <end position="234"/>
    </location>
</feature>
<protein>
    <submittedName>
        <fullName evidence="7">Branched-chain amino acid transport system / permease component family protein</fullName>
    </submittedName>
</protein>
<gene>
    <name evidence="7" type="ORF">CES86_3966</name>
</gene>
<name>A0A256GFK3_9HYPH</name>
<dbReference type="Proteomes" id="UP000216363">
    <property type="component" value="Unassembled WGS sequence"/>
</dbReference>
<evidence type="ECO:0000256" key="4">
    <source>
        <dbReference type="ARBA" id="ARBA00022989"/>
    </source>
</evidence>
<feature type="transmembrane region" description="Helical" evidence="6">
    <location>
        <begin position="163"/>
        <end position="185"/>
    </location>
</feature>
<feature type="transmembrane region" description="Helical" evidence="6">
    <location>
        <begin position="124"/>
        <end position="143"/>
    </location>
</feature>
<evidence type="ECO:0000256" key="3">
    <source>
        <dbReference type="ARBA" id="ARBA00022692"/>
    </source>
</evidence>
<dbReference type="InterPro" id="IPR001851">
    <property type="entry name" value="ABC_transp_permease"/>
</dbReference>
<feature type="transmembrane region" description="Helical" evidence="6">
    <location>
        <begin position="295"/>
        <end position="313"/>
    </location>
</feature>
<evidence type="ECO:0000256" key="1">
    <source>
        <dbReference type="ARBA" id="ARBA00004651"/>
    </source>
</evidence>
<sequence length="319" mass="33868">MPAHSPRKFNLASWRAEIGVAVALAVMIVFFSFNAPNFLTGENWATLLQQTSVIAIIAVGMTFVIITGEIDLSVGAQVGLSGTLFAMLVVNYGIPMPIAFLIVLLEAAAVGAFTGLLRVIWGIPTFITTLGLLSGLRGIAFYISDGLTIGPLPSSFANLWYTAFLGLSFPVWVMIVAILLGWFVLSQHRFGQHVYAVGGNPDTAARYGVKVGRLRVGVMVMIQLLAAISGVLLVSRLNSGTPTVGELMELDVIAAVIVGGTILSGGVGRIIGTVIGVLFVAVLRNGMVLNGLDPVVFLIAQGFVIILAVWWSMLRKRQA</sequence>
<keyword evidence="5 6" id="KW-0472">Membrane</keyword>
<proteinExistence type="predicted"/>
<evidence type="ECO:0000313" key="7">
    <source>
        <dbReference type="EMBL" id="OYR25912.1"/>
    </source>
</evidence>
<feature type="transmembrane region" description="Helical" evidence="6">
    <location>
        <begin position="98"/>
        <end position="117"/>
    </location>
</feature>
<keyword evidence="3 6" id="KW-0812">Transmembrane</keyword>
<dbReference type="PANTHER" id="PTHR32196:SF63">
    <property type="entry name" value="INNER MEMBRANE ABC TRANSPORTER PERMEASE PROTEIN YJFF"/>
    <property type="match status" value="1"/>
</dbReference>
<accession>A0A256GFK3</accession>
<dbReference type="GO" id="GO:0022857">
    <property type="term" value="F:transmembrane transporter activity"/>
    <property type="evidence" value="ECO:0007669"/>
    <property type="project" value="InterPro"/>
</dbReference>
<feature type="transmembrane region" description="Helical" evidence="6">
    <location>
        <begin position="12"/>
        <end position="35"/>
    </location>
</feature>
<dbReference type="GO" id="GO:0005886">
    <property type="term" value="C:plasma membrane"/>
    <property type="evidence" value="ECO:0007669"/>
    <property type="project" value="UniProtKB-SubCell"/>
</dbReference>
<feature type="transmembrane region" description="Helical" evidence="6">
    <location>
        <begin position="47"/>
        <end position="67"/>
    </location>
</feature>
<evidence type="ECO:0000256" key="5">
    <source>
        <dbReference type="ARBA" id="ARBA00023136"/>
    </source>
</evidence>
<comment type="caution">
    <text evidence="7">The sequence shown here is derived from an EMBL/GenBank/DDBJ whole genome shotgun (WGS) entry which is preliminary data.</text>
</comment>
<dbReference type="PANTHER" id="PTHR32196">
    <property type="entry name" value="ABC TRANSPORTER PERMEASE PROTEIN YPHD-RELATED-RELATED"/>
    <property type="match status" value="1"/>
</dbReference>
<reference evidence="7 8" key="1">
    <citation type="submission" date="2017-07" db="EMBL/GenBank/DDBJ databases">
        <title>Draft genome of Ochrobactrum lupini type strain LUP21.</title>
        <authorList>
            <person name="Krzyzanowska D.M."/>
            <person name="Jafra S."/>
        </authorList>
    </citation>
    <scope>NUCLEOTIDE SEQUENCE [LARGE SCALE GENOMIC DNA]</scope>
    <source>
        <strain evidence="7 8">LUP21</strain>
    </source>
</reference>
<dbReference type="AlphaFoldDB" id="A0A256GFK3"/>
<organism evidence="7 8">
    <name type="scientific">Brucella lupini</name>
    <dbReference type="NCBI Taxonomy" id="255457"/>
    <lineage>
        <taxon>Bacteria</taxon>
        <taxon>Pseudomonadati</taxon>
        <taxon>Pseudomonadota</taxon>
        <taxon>Alphaproteobacteria</taxon>
        <taxon>Hyphomicrobiales</taxon>
        <taxon>Brucellaceae</taxon>
        <taxon>Brucella/Ochrobactrum group</taxon>
        <taxon>Brucella</taxon>
    </lineage>
</organism>
<feature type="transmembrane region" description="Helical" evidence="6">
    <location>
        <begin position="74"/>
        <end position="92"/>
    </location>
</feature>
<dbReference type="EMBL" id="NNRN01000056">
    <property type="protein sequence ID" value="OYR25912.1"/>
    <property type="molecule type" value="Genomic_DNA"/>
</dbReference>